<evidence type="ECO:0000256" key="5">
    <source>
        <dbReference type="SAM" id="MobiDB-lite"/>
    </source>
</evidence>
<feature type="region of interest" description="Disordered" evidence="5">
    <location>
        <begin position="360"/>
        <end position="387"/>
    </location>
</feature>
<dbReference type="GO" id="GO:0072583">
    <property type="term" value="P:clathrin-dependent endocytosis"/>
    <property type="evidence" value="ECO:0000318"/>
    <property type="project" value="GO_Central"/>
</dbReference>
<keyword evidence="4" id="KW-0968">Cytoplasmic vesicle</keyword>
<dbReference type="FunFam" id="1.20.58.150:FF:000005">
    <property type="entry name" value="putative clathrin assembly protein At2g25430"/>
    <property type="match status" value="1"/>
</dbReference>
<dbReference type="PANTHER" id="PTHR22951:SF12">
    <property type="entry name" value="OS05G0426100 PROTEIN"/>
    <property type="match status" value="1"/>
</dbReference>
<dbReference type="GO" id="GO:0048268">
    <property type="term" value="P:clathrin coat assembly"/>
    <property type="evidence" value="ECO:0007669"/>
    <property type="project" value="InterPro"/>
</dbReference>
<gene>
    <name evidence="7" type="ORF">ZOSMA_3G00660</name>
</gene>
<dbReference type="EMBL" id="LFYR01001213">
    <property type="protein sequence ID" value="KMZ63585.1"/>
    <property type="molecule type" value="Genomic_DNA"/>
</dbReference>
<evidence type="ECO:0000256" key="2">
    <source>
        <dbReference type="ARBA" id="ARBA00004555"/>
    </source>
</evidence>
<dbReference type="InterPro" id="IPR011417">
    <property type="entry name" value="ANTH_dom"/>
</dbReference>
<evidence type="ECO:0000313" key="7">
    <source>
        <dbReference type="EMBL" id="KMZ63585.1"/>
    </source>
</evidence>
<sequence length="405" mass="46568">MPPSKWRKVIQAVKEHTGKGLAKMIKNNASVSELEGAIAKATRFETIDRSPLEERYIEEVITLTGISRRHSNGCVYYIAKRLKKTSSWGVVLKTLILVHRLLMDGNLGFEKEIFFANESHKMLSGLAGCMKHTSPSRRQAEEVAVFFNFAAQFGRYLDQRLEHGLRCRRNRHRNRQRIQPSLEDDASAPSNSFQNLSRSRSPSPTPNQSPKMRDLELDLIYIRIERLLTLLARFISCKPTGTARSCNLVAAALFPMVVDSLRIYYDIKKIVTVLVEKFMKLDTNECWIVHGLFKRISKQLEKLDEFYTWCKAMEICGSKHEFPIIDKITQKRLDMMLVFIQDRSALALAATARRKPIKKNSSESIEFSEEEEVEKKNEGSSYDHLPPLIDFNDIVEISTIQDEPR</sequence>
<dbReference type="Gene3D" id="1.25.40.90">
    <property type="match status" value="1"/>
</dbReference>
<dbReference type="GO" id="GO:0006900">
    <property type="term" value="P:vesicle budding from membrane"/>
    <property type="evidence" value="ECO:0000318"/>
    <property type="project" value="GO_Central"/>
</dbReference>
<feature type="domain" description="ENTH" evidence="6">
    <location>
        <begin position="26"/>
        <end position="171"/>
    </location>
</feature>
<dbReference type="PANTHER" id="PTHR22951">
    <property type="entry name" value="CLATHRIN ASSEMBLY PROTEIN"/>
    <property type="match status" value="1"/>
</dbReference>
<dbReference type="GO" id="GO:0005794">
    <property type="term" value="C:Golgi apparatus"/>
    <property type="evidence" value="ECO:0007669"/>
    <property type="project" value="UniProtKB-SubCell"/>
</dbReference>
<dbReference type="OrthoDB" id="44015at2759"/>
<dbReference type="OMA" id="FFANESH"/>
<dbReference type="SMART" id="SM00273">
    <property type="entry name" value="ENTH"/>
    <property type="match status" value="1"/>
</dbReference>
<dbReference type="GO" id="GO:0005546">
    <property type="term" value="F:phosphatidylinositol-4,5-bisphosphate binding"/>
    <property type="evidence" value="ECO:0000318"/>
    <property type="project" value="GO_Central"/>
</dbReference>
<keyword evidence="8" id="KW-1185">Reference proteome</keyword>
<dbReference type="SUPFAM" id="SSF89009">
    <property type="entry name" value="GAT-like domain"/>
    <property type="match status" value="1"/>
</dbReference>
<evidence type="ECO:0000256" key="4">
    <source>
        <dbReference type="ARBA" id="ARBA00023329"/>
    </source>
</evidence>
<dbReference type="STRING" id="29655.A0A0K9P5X1"/>
<comment type="subcellular location">
    <subcellularLocation>
        <location evidence="1">Cytoplasmic vesicle</location>
        <location evidence="1">Clathrin-coated vesicle</location>
    </subcellularLocation>
    <subcellularLocation>
        <location evidence="2">Golgi apparatus</location>
    </subcellularLocation>
</comment>
<feature type="compositionally biased region" description="Polar residues" evidence="5">
    <location>
        <begin position="188"/>
        <end position="210"/>
    </location>
</feature>
<accession>A0A0K9P5X1</accession>
<dbReference type="GO" id="GO:0030136">
    <property type="term" value="C:clathrin-coated vesicle"/>
    <property type="evidence" value="ECO:0000318"/>
    <property type="project" value="GO_Central"/>
</dbReference>
<evidence type="ECO:0000259" key="6">
    <source>
        <dbReference type="PROSITE" id="PS50942"/>
    </source>
</evidence>
<dbReference type="Proteomes" id="UP000036987">
    <property type="component" value="Unassembled WGS sequence"/>
</dbReference>
<dbReference type="GO" id="GO:0005545">
    <property type="term" value="F:1-phosphatidylinositol binding"/>
    <property type="evidence" value="ECO:0000318"/>
    <property type="project" value="GO_Central"/>
</dbReference>
<evidence type="ECO:0000256" key="3">
    <source>
        <dbReference type="ARBA" id="ARBA00023034"/>
    </source>
</evidence>
<dbReference type="Pfam" id="PF07651">
    <property type="entry name" value="ANTH"/>
    <property type="match status" value="1"/>
</dbReference>
<keyword evidence="3" id="KW-0333">Golgi apparatus</keyword>
<dbReference type="InterPro" id="IPR013809">
    <property type="entry name" value="ENTH"/>
</dbReference>
<dbReference type="AlphaFoldDB" id="A0A0K9P5X1"/>
<reference evidence="8" key="1">
    <citation type="journal article" date="2016" name="Nature">
        <title>The genome of the seagrass Zostera marina reveals angiosperm adaptation to the sea.</title>
        <authorList>
            <person name="Olsen J.L."/>
            <person name="Rouze P."/>
            <person name="Verhelst B."/>
            <person name="Lin Y.-C."/>
            <person name="Bayer T."/>
            <person name="Collen J."/>
            <person name="Dattolo E."/>
            <person name="De Paoli E."/>
            <person name="Dittami S."/>
            <person name="Maumus F."/>
            <person name="Michel G."/>
            <person name="Kersting A."/>
            <person name="Lauritano C."/>
            <person name="Lohaus R."/>
            <person name="Toepel M."/>
            <person name="Tonon T."/>
            <person name="Vanneste K."/>
            <person name="Amirebrahimi M."/>
            <person name="Brakel J."/>
            <person name="Bostroem C."/>
            <person name="Chovatia M."/>
            <person name="Grimwood J."/>
            <person name="Jenkins J.W."/>
            <person name="Jueterbock A."/>
            <person name="Mraz A."/>
            <person name="Stam W.T."/>
            <person name="Tice H."/>
            <person name="Bornberg-Bauer E."/>
            <person name="Green P.J."/>
            <person name="Pearson G.A."/>
            <person name="Procaccini G."/>
            <person name="Duarte C.M."/>
            <person name="Schmutz J."/>
            <person name="Reusch T.B.H."/>
            <person name="Van de Peer Y."/>
        </authorList>
    </citation>
    <scope>NUCLEOTIDE SEQUENCE [LARGE SCALE GENOMIC DNA]</scope>
    <source>
        <strain evidence="8">cv. Finnish</strain>
    </source>
</reference>
<evidence type="ECO:0000256" key="1">
    <source>
        <dbReference type="ARBA" id="ARBA00004132"/>
    </source>
</evidence>
<protein>
    <recommendedName>
        <fullName evidence="6">ENTH domain-containing protein</fullName>
    </recommendedName>
</protein>
<dbReference type="PROSITE" id="PS50942">
    <property type="entry name" value="ENTH"/>
    <property type="match status" value="1"/>
</dbReference>
<dbReference type="GO" id="GO:0032050">
    <property type="term" value="F:clathrin heavy chain binding"/>
    <property type="evidence" value="ECO:0000318"/>
    <property type="project" value="GO_Central"/>
</dbReference>
<dbReference type="InterPro" id="IPR014712">
    <property type="entry name" value="ANTH_dom_sf"/>
</dbReference>
<feature type="region of interest" description="Disordered" evidence="5">
    <location>
        <begin position="172"/>
        <end position="211"/>
    </location>
</feature>
<dbReference type="InterPro" id="IPR008942">
    <property type="entry name" value="ENTH_VHS"/>
</dbReference>
<dbReference type="GO" id="GO:0000149">
    <property type="term" value="F:SNARE binding"/>
    <property type="evidence" value="ECO:0000318"/>
    <property type="project" value="GO_Central"/>
</dbReference>
<proteinExistence type="predicted"/>
<dbReference type="InterPro" id="IPR045192">
    <property type="entry name" value="AP180-like"/>
</dbReference>
<evidence type="ECO:0000313" key="8">
    <source>
        <dbReference type="Proteomes" id="UP000036987"/>
    </source>
</evidence>
<dbReference type="Gene3D" id="1.20.58.150">
    <property type="entry name" value="ANTH domain"/>
    <property type="match status" value="1"/>
</dbReference>
<comment type="caution">
    <text evidence="7">The sequence shown here is derived from an EMBL/GenBank/DDBJ whole genome shotgun (WGS) entry which is preliminary data.</text>
</comment>
<name>A0A0K9P5X1_ZOSMR</name>
<dbReference type="SUPFAM" id="SSF48464">
    <property type="entry name" value="ENTH/VHS domain"/>
    <property type="match status" value="1"/>
</dbReference>
<dbReference type="GO" id="GO:0005905">
    <property type="term" value="C:clathrin-coated pit"/>
    <property type="evidence" value="ECO:0000318"/>
    <property type="project" value="GO_Central"/>
</dbReference>
<organism evidence="7 8">
    <name type="scientific">Zostera marina</name>
    <name type="common">Eelgrass</name>
    <dbReference type="NCBI Taxonomy" id="29655"/>
    <lineage>
        <taxon>Eukaryota</taxon>
        <taxon>Viridiplantae</taxon>
        <taxon>Streptophyta</taxon>
        <taxon>Embryophyta</taxon>
        <taxon>Tracheophyta</taxon>
        <taxon>Spermatophyta</taxon>
        <taxon>Magnoliopsida</taxon>
        <taxon>Liliopsida</taxon>
        <taxon>Zosteraceae</taxon>
        <taxon>Zostera</taxon>
    </lineage>
</organism>